<dbReference type="Proteomes" id="UP000251120">
    <property type="component" value="Chromosome"/>
</dbReference>
<dbReference type="AlphaFoldDB" id="A0A2Z4Y1E6"/>
<dbReference type="InterPro" id="IPR001173">
    <property type="entry name" value="Glyco_trans_2-like"/>
</dbReference>
<dbReference type="EMBL" id="CP021781">
    <property type="protein sequence ID" value="AXA34698.1"/>
    <property type="molecule type" value="Genomic_DNA"/>
</dbReference>
<keyword evidence="2" id="KW-0808">Transferase</keyword>
<dbReference type="GO" id="GO:0016758">
    <property type="term" value="F:hexosyltransferase activity"/>
    <property type="evidence" value="ECO:0007669"/>
    <property type="project" value="UniProtKB-ARBA"/>
</dbReference>
<organism evidence="2 4">
    <name type="scientific">Francisella adeliensis</name>
    <dbReference type="NCBI Taxonomy" id="2007306"/>
    <lineage>
        <taxon>Bacteria</taxon>
        <taxon>Pseudomonadati</taxon>
        <taxon>Pseudomonadota</taxon>
        <taxon>Gammaproteobacteria</taxon>
        <taxon>Thiotrichales</taxon>
        <taxon>Francisellaceae</taxon>
        <taxon>Francisella</taxon>
    </lineage>
</organism>
<feature type="domain" description="Glycosyltransferase 2-like" evidence="1">
    <location>
        <begin position="18"/>
        <end position="173"/>
    </location>
</feature>
<name>A0A2Z4Y1E6_9GAMM</name>
<dbReference type="Gene3D" id="3.90.550.10">
    <property type="entry name" value="Spore Coat Polysaccharide Biosynthesis Protein SpsA, Chain A"/>
    <property type="match status" value="1"/>
</dbReference>
<sequence>MCLSSSESQSSTKNPLVTIITVVYNGGEFLESTIKSVINQSFKNYEYIIIDGGSSDGTLDIIKKYSSYISKWVSEPDNGIYDAMNKGIELANGRWLNFMNAGDSFYSNEVLEDVFENNFSDGIGVIYGNTDIGHKILKYKQSLDLKSMSLGMMLCHQSTFYRLNEAIRYNLEYKICGDQDFTMQYFYKDKQARYLDMTISKYDLDGISSQSLNKILKEKFLINKSYNLPYSPIIKSYVISILVKVRKLLRGH</sequence>
<reference evidence="2 4" key="1">
    <citation type="submission" date="2017-06" db="EMBL/GenBank/DDBJ databases">
        <title>Complete genome of Francisella adeliensis.</title>
        <authorList>
            <person name="Vallesi A."/>
            <person name="Sjodin A."/>
        </authorList>
    </citation>
    <scope>NUCLEOTIDE SEQUENCE [LARGE SCALE GENOMIC DNA]</scope>
    <source>
        <strain evidence="2 4">FDC440</strain>
    </source>
</reference>
<evidence type="ECO:0000313" key="3">
    <source>
        <dbReference type="EMBL" id="QIW12937.1"/>
    </source>
</evidence>
<dbReference type="Pfam" id="PF00535">
    <property type="entry name" value="Glycos_transf_2"/>
    <property type="match status" value="1"/>
</dbReference>
<evidence type="ECO:0000313" key="4">
    <source>
        <dbReference type="Proteomes" id="UP000251120"/>
    </source>
</evidence>
<dbReference type="Proteomes" id="UP000681131">
    <property type="component" value="Chromosome"/>
</dbReference>
<dbReference type="EMBL" id="CP043424">
    <property type="protein sequence ID" value="QIW12937.1"/>
    <property type="molecule type" value="Genomic_DNA"/>
</dbReference>
<proteinExistence type="predicted"/>
<evidence type="ECO:0000313" key="2">
    <source>
        <dbReference type="EMBL" id="AXA34698.1"/>
    </source>
</evidence>
<evidence type="ECO:0000259" key="1">
    <source>
        <dbReference type="Pfam" id="PF00535"/>
    </source>
</evidence>
<protein>
    <submittedName>
        <fullName evidence="2">Glycosyl transferase</fullName>
    </submittedName>
    <submittedName>
        <fullName evidence="3">Glycosyltransferase</fullName>
    </submittedName>
</protein>
<keyword evidence="5" id="KW-1185">Reference proteome</keyword>
<reference evidence="3 5" key="2">
    <citation type="submission" date="2019-08" db="EMBL/GenBank/DDBJ databases">
        <title>Complete genome sequences of Francisella adeliensis (FSC1325 and FSC1326).</title>
        <authorList>
            <person name="Ohrman C."/>
            <person name="Uneklint I."/>
            <person name="Vallesi A."/>
            <person name="Karlsson L."/>
            <person name="Sjodin A."/>
        </authorList>
    </citation>
    <scope>NUCLEOTIDE SEQUENCE [LARGE SCALE GENOMIC DNA]</scope>
    <source>
        <strain evidence="3 5">FSC1325</strain>
    </source>
</reference>
<dbReference type="SUPFAM" id="SSF53448">
    <property type="entry name" value="Nucleotide-diphospho-sugar transferases"/>
    <property type="match status" value="1"/>
</dbReference>
<dbReference type="CDD" id="cd06433">
    <property type="entry name" value="GT_2_WfgS_like"/>
    <property type="match status" value="1"/>
</dbReference>
<dbReference type="PANTHER" id="PTHR22916:SF67">
    <property type="entry name" value="COLANIC ACID BIOSYNTHESIS GLYCOSYL TRANSFERASE WCAE-RELATED"/>
    <property type="match status" value="1"/>
</dbReference>
<dbReference type="PANTHER" id="PTHR22916">
    <property type="entry name" value="GLYCOSYLTRANSFERASE"/>
    <property type="match status" value="1"/>
</dbReference>
<dbReference type="InterPro" id="IPR029044">
    <property type="entry name" value="Nucleotide-diphossugar_trans"/>
</dbReference>
<evidence type="ECO:0000313" key="5">
    <source>
        <dbReference type="Proteomes" id="UP000681131"/>
    </source>
</evidence>
<dbReference type="OrthoDB" id="396512at2"/>
<accession>A0A2Z4Y1E6</accession>
<dbReference type="KEGG" id="fad:CDH04_02785"/>
<gene>
    <name evidence="2" type="ORF">CDH04_02785</name>
    <name evidence="3" type="ORF">FZC43_02785</name>
</gene>